<feature type="compositionally biased region" description="Basic and acidic residues" evidence="4">
    <location>
        <begin position="436"/>
        <end position="445"/>
    </location>
</feature>
<feature type="compositionally biased region" description="Basic and acidic residues" evidence="4">
    <location>
        <begin position="1283"/>
        <end position="1299"/>
    </location>
</feature>
<name>A0A6P4A7Z9_ZIZJJ</name>
<feature type="compositionally biased region" description="Basic and acidic residues" evidence="4">
    <location>
        <begin position="1457"/>
        <end position="1472"/>
    </location>
</feature>
<organism evidence="6 7">
    <name type="scientific">Ziziphus jujuba</name>
    <name type="common">Chinese jujube</name>
    <name type="synonym">Ziziphus sativa</name>
    <dbReference type="NCBI Taxonomy" id="326968"/>
    <lineage>
        <taxon>Eukaryota</taxon>
        <taxon>Viridiplantae</taxon>
        <taxon>Streptophyta</taxon>
        <taxon>Embryophyta</taxon>
        <taxon>Tracheophyta</taxon>
        <taxon>Spermatophyta</taxon>
        <taxon>Magnoliopsida</taxon>
        <taxon>eudicotyledons</taxon>
        <taxon>Gunneridae</taxon>
        <taxon>Pentapetalae</taxon>
        <taxon>rosids</taxon>
        <taxon>fabids</taxon>
        <taxon>Rosales</taxon>
        <taxon>Rhamnaceae</taxon>
        <taxon>Paliureae</taxon>
        <taxon>Ziziphus</taxon>
    </lineage>
</organism>
<feature type="domain" description="CW-type" evidence="5">
    <location>
        <begin position="661"/>
        <end position="714"/>
    </location>
</feature>
<keyword evidence="2" id="KW-0863">Zinc-finger</keyword>
<feature type="compositionally biased region" description="Polar residues" evidence="4">
    <location>
        <begin position="973"/>
        <end position="985"/>
    </location>
</feature>
<feature type="region of interest" description="Disordered" evidence="4">
    <location>
        <begin position="416"/>
        <end position="463"/>
    </location>
</feature>
<keyword evidence="6" id="KW-1185">Reference proteome</keyword>
<gene>
    <name evidence="7 8 9" type="primary">LOC107426324</name>
</gene>
<feature type="region of interest" description="Disordered" evidence="4">
    <location>
        <begin position="1435"/>
        <end position="1474"/>
    </location>
</feature>
<evidence type="ECO:0000256" key="2">
    <source>
        <dbReference type="ARBA" id="ARBA00022771"/>
    </source>
</evidence>
<reference evidence="7 8" key="1">
    <citation type="submission" date="2025-05" db="UniProtKB">
        <authorList>
            <consortium name="RefSeq"/>
        </authorList>
    </citation>
    <scope>IDENTIFICATION</scope>
    <source>
        <tissue evidence="7 8">Seedling</tissue>
    </source>
</reference>
<feature type="compositionally biased region" description="Low complexity" evidence="4">
    <location>
        <begin position="128"/>
        <end position="139"/>
    </location>
</feature>
<feature type="compositionally biased region" description="Basic and acidic residues" evidence="4">
    <location>
        <begin position="844"/>
        <end position="876"/>
    </location>
</feature>
<dbReference type="Pfam" id="PF07496">
    <property type="entry name" value="zf-CW"/>
    <property type="match status" value="1"/>
</dbReference>
<feature type="compositionally biased region" description="Low complexity" evidence="4">
    <location>
        <begin position="893"/>
        <end position="904"/>
    </location>
</feature>
<dbReference type="PROSITE" id="PS51050">
    <property type="entry name" value="ZF_CW"/>
    <property type="match status" value="1"/>
</dbReference>
<feature type="region of interest" description="Disordered" evidence="4">
    <location>
        <begin position="1365"/>
        <end position="1394"/>
    </location>
</feature>
<feature type="compositionally biased region" description="Polar residues" evidence="4">
    <location>
        <begin position="1028"/>
        <end position="1045"/>
    </location>
</feature>
<feature type="compositionally biased region" description="Low complexity" evidence="4">
    <location>
        <begin position="219"/>
        <end position="239"/>
    </location>
</feature>
<evidence type="ECO:0000256" key="3">
    <source>
        <dbReference type="ARBA" id="ARBA00022833"/>
    </source>
</evidence>
<evidence type="ECO:0000256" key="4">
    <source>
        <dbReference type="SAM" id="MobiDB-lite"/>
    </source>
</evidence>
<feature type="region of interest" description="Disordered" evidence="4">
    <location>
        <begin position="1124"/>
        <end position="1152"/>
    </location>
</feature>
<feature type="region of interest" description="Disordered" evidence="4">
    <location>
        <begin position="219"/>
        <end position="250"/>
    </location>
</feature>
<keyword evidence="1" id="KW-0479">Metal-binding</keyword>
<feature type="region of interest" description="Disordered" evidence="4">
    <location>
        <begin position="320"/>
        <end position="352"/>
    </location>
</feature>
<sequence length="1719" mass="186969">MISVGCRDARKEKVLGFGGGGREMEDTELEEGEACSYPNNGDYDASIDPDIALSYLDEKLQDVLGHFQKDFEGGVSAENLGAKFGGYGSFLPTYQRSPVCSHPRTPPKVQKHSTPRSPNNLQVEGCRSNSLVSSSVAQSGGHWPASTSSTSLPALKAPAGNDSGKQEMSMAATCVAESTPRFDSINKRSANVPDQKTLKVRIKVGSDNLSTRKNAAIYSGLGLDDSPTSSLDDSPSESEGISHEPQNVPFESPTSILQIMTSFPVHGGLLLSPLPDDLIHLIEKEKLSKEGRYVPLARGGPDSFGPLLNGSDTMKGGGKIMGKKNMKPAERNDNSAESKNGNNGDARNGIGGVTKREQDLDALICEELVSKTLKLPILSNSYSTSGDMILSRGKNNKGIVRDKLSSDQVEEELMESTFTQEHGWVEKPKASSAGKGLEDRKRSSIDEIPVLPNKEGQQKGEKNYDSVKDGYVAKGRKVLSTEIMDSSKQKANQKAILHEQQTTLHLGKDQPFPGEKKKSKGSHGTLAMEVAKESLKVGSSVAPKTKKSIHMDNSASNSDSEIKLRKDLGRTSIHRDFFGDLEEEENQTDLLEVPSENKLKDAHMVTKSLSAIENAPKEGSGANKFDKQSPSASYPVVASNVAPHSGNGPISDSAPATVAPVVIEESWVCCDKCQKWRLLPLGTNPDHLPEKWLCSMLNWLPGLNRCSVSEEETTKALIALYQLPAPESQNNLHNNPGGYFSGATLANFRHPDQNPQNFGWHTALGNGKKKHVTNKEGPTQLSNSVKKIMQASVKSRSLNDVNNSPLMAEPDLQQVSKSSDLSVEKQKYKHKEKLRAVEPPTDGGDTKNLKMRSKKDSDQDSSRASKKIKTENKNITDEDWASDHSGATGKVRPSSSSGLPASSSGKDRIKYSDRSSSKDSKDSKFDAKDRFQVSVMKPKVKGEVSVDDGSIDMGNTETRDNPKKRRIKEFQNGPLSGTGNLQDSTAFVKEEFSENDYRKEKKARTRTEGKESSGSKGNGRTDKKSSRMKNQQLGQDLGSSLSQRSLEGMDCLKRDLGSIQAPLAATSSSSKVSGSHKTKSSFHEVKGSPVESVSSSPMRISNPNKLMSVTRDLTVKDDLLNAGHFANGSPKLSYDGEDFGGSDQTRAGRKDKAAIVAHHGSLESTVHDFQDGDFNHIGSKARKQASSPSIIKIQQSMNGAVDNSDQDTQHPNKPLDPDQFGGGEKENDCHYRANGYHSRKSGKGSSSRLKDKNRSSKSDLDMDKVKNSDVHDEPHSYSPSCEVKPRDGKSKLQVKSGDKSDEIENKFLNRKACSGNFFSESSKRENQLNLGDQDGLDLKVDAISRKEAFSPKQILLQECKEKSSQKLVSGKTNQMETASGRGRSPPMPPSGGSQIDSLAHCPRPVTGLLKGNGADTLQVNAAEGNDVLKFQKQIRKGDEQNGYRPISSRHPTKNGHRVRDLDTPSPVRRDPSGHAANVALKEAKDLKRMADRFKNSGLNTERTGLYLQAALKFLHGASLLESSNCDSVKHNDMTQSVHIYSSTAKLCEFCAHEYEKSKDMAAAALAYKCVEVAYMRVIYSTHASVSKDRHELLTALQMIPPGESPSSSASDVDNLNNPTTVDKVAIPKGVTSPQVAANHVIAGRHRTHFSRLLTFTQDICFAMEASRKSRIAFAAVNANMGEAKYGEGISSIKKALDFNFQDIDGLLRLLRLAMEAISR</sequence>
<feature type="compositionally biased region" description="Polar residues" evidence="4">
    <location>
        <begin position="1365"/>
        <end position="1377"/>
    </location>
</feature>
<keyword evidence="3" id="KW-0862">Zinc</keyword>
<dbReference type="InterPro" id="IPR056406">
    <property type="entry name" value="THD_CWZF3/5/7"/>
</dbReference>
<feature type="compositionally biased region" description="Basic and acidic residues" evidence="4">
    <location>
        <begin position="327"/>
        <end position="336"/>
    </location>
</feature>
<evidence type="ECO:0000313" key="9">
    <source>
        <dbReference type="RefSeq" id="XP_048336760.2"/>
    </source>
</evidence>
<feature type="compositionally biased region" description="Basic and acidic residues" evidence="4">
    <location>
        <begin position="905"/>
        <end position="931"/>
    </location>
</feature>
<dbReference type="PANTHER" id="PTHR46524:SF7">
    <property type="entry name" value="CW-TYPE ZINC FINGER"/>
    <property type="match status" value="1"/>
</dbReference>
<dbReference type="Proteomes" id="UP001652623">
    <property type="component" value="Chromosome 9"/>
</dbReference>
<evidence type="ECO:0000313" key="6">
    <source>
        <dbReference type="Proteomes" id="UP001652623"/>
    </source>
</evidence>
<feature type="region of interest" description="Disordered" evidence="4">
    <location>
        <begin position="1063"/>
        <end position="1105"/>
    </location>
</feature>
<evidence type="ECO:0000256" key="1">
    <source>
        <dbReference type="ARBA" id="ARBA00022723"/>
    </source>
</evidence>
<protein>
    <submittedName>
        <fullName evidence="7 8">Cysteine-tryptophan domain-containing zinc finger protein 7 isoform X1</fullName>
    </submittedName>
</protein>
<feature type="compositionally biased region" description="Polar residues" evidence="4">
    <location>
        <begin position="795"/>
        <end position="805"/>
    </location>
</feature>
<dbReference type="RefSeq" id="XP_015891947.3">
    <property type="nucleotide sequence ID" value="XM_016036461.4"/>
</dbReference>
<feature type="compositionally biased region" description="Basic and acidic residues" evidence="4">
    <location>
        <begin position="1248"/>
        <end position="1275"/>
    </location>
</feature>
<evidence type="ECO:0000313" key="8">
    <source>
        <dbReference type="RefSeq" id="XP_015891948.3"/>
    </source>
</evidence>
<dbReference type="Pfam" id="PF24756">
    <property type="entry name" value="THD_CWZF3-5-7"/>
    <property type="match status" value="1"/>
</dbReference>
<evidence type="ECO:0000313" key="7">
    <source>
        <dbReference type="RefSeq" id="XP_015891947.3"/>
    </source>
</evidence>
<feature type="compositionally biased region" description="Basic and acidic residues" evidence="4">
    <location>
        <begin position="1207"/>
        <end position="1216"/>
    </location>
</feature>
<feature type="region of interest" description="Disordered" evidence="4">
    <location>
        <begin position="795"/>
        <end position="1049"/>
    </location>
</feature>
<dbReference type="InterPro" id="IPR011124">
    <property type="entry name" value="Znf_CW"/>
</dbReference>
<evidence type="ECO:0000259" key="5">
    <source>
        <dbReference type="PROSITE" id="PS51050"/>
    </source>
</evidence>
<proteinExistence type="predicted"/>
<dbReference type="Gene3D" id="3.30.40.100">
    <property type="match status" value="1"/>
</dbReference>
<dbReference type="InterPro" id="IPR055300">
    <property type="entry name" value="CWZF3/5/7"/>
</dbReference>
<dbReference type="PANTHER" id="PTHR46524">
    <property type="entry name" value="CW-TYPE ZINC FINGER"/>
    <property type="match status" value="1"/>
</dbReference>
<dbReference type="GeneID" id="107426324"/>
<dbReference type="RefSeq" id="XP_048336760.2">
    <property type="nucleotide sequence ID" value="XM_048480803.2"/>
</dbReference>
<accession>A0A6P4A7Z9</accession>
<feature type="compositionally biased region" description="Polar residues" evidence="4">
    <location>
        <begin position="1091"/>
        <end position="1105"/>
    </location>
</feature>
<feature type="region of interest" description="Disordered" evidence="4">
    <location>
        <begin position="99"/>
        <end position="165"/>
    </location>
</feature>
<feature type="compositionally biased region" description="Basic and acidic residues" evidence="4">
    <location>
        <begin position="988"/>
        <end position="1025"/>
    </location>
</feature>
<dbReference type="RefSeq" id="XP_015891948.3">
    <property type="nucleotide sequence ID" value="XM_016036462.4"/>
</dbReference>
<feature type="region of interest" description="Disordered" evidence="4">
    <location>
        <begin position="1198"/>
        <end position="1299"/>
    </location>
</feature>
<feature type="region of interest" description="Disordered" evidence="4">
    <location>
        <begin position="537"/>
        <end position="563"/>
    </location>
</feature>